<name>A0A426YWU7_ENSVE</name>
<evidence type="ECO:0000313" key="5">
    <source>
        <dbReference type="Proteomes" id="UP000287651"/>
    </source>
</evidence>
<protein>
    <recommendedName>
        <fullName evidence="6">Omega-hydroxypalmitate O-feruloyl transferase</fullName>
    </recommendedName>
</protein>
<dbReference type="Proteomes" id="UP000287651">
    <property type="component" value="Unassembled WGS sequence"/>
</dbReference>
<dbReference type="Gene3D" id="3.30.559.10">
    <property type="entry name" value="Chloramphenicol acetyltransferase-like domain"/>
    <property type="match status" value="2"/>
</dbReference>
<gene>
    <name evidence="4" type="ORF">B296_00025715</name>
</gene>
<accession>A0A426YWU7</accession>
<dbReference type="PANTHER" id="PTHR31642">
    <property type="entry name" value="TRICHOTHECENE 3-O-ACETYLTRANSFERASE"/>
    <property type="match status" value="1"/>
</dbReference>
<dbReference type="PANTHER" id="PTHR31642:SF231">
    <property type="entry name" value="BAHD FAMILY ACYLTRANSFERASE, CLADE V"/>
    <property type="match status" value="1"/>
</dbReference>
<evidence type="ECO:0000313" key="4">
    <source>
        <dbReference type="EMBL" id="RRT56193.1"/>
    </source>
</evidence>
<organism evidence="4 5">
    <name type="scientific">Ensete ventricosum</name>
    <name type="common">Abyssinian banana</name>
    <name type="synonym">Musa ensete</name>
    <dbReference type="NCBI Taxonomy" id="4639"/>
    <lineage>
        <taxon>Eukaryota</taxon>
        <taxon>Viridiplantae</taxon>
        <taxon>Streptophyta</taxon>
        <taxon>Embryophyta</taxon>
        <taxon>Tracheophyta</taxon>
        <taxon>Spermatophyta</taxon>
        <taxon>Magnoliopsida</taxon>
        <taxon>Liliopsida</taxon>
        <taxon>Zingiberales</taxon>
        <taxon>Musaceae</taxon>
        <taxon>Ensete</taxon>
    </lineage>
</organism>
<keyword evidence="3" id="KW-0012">Acyltransferase</keyword>
<comment type="caution">
    <text evidence="4">The sequence shown here is derived from an EMBL/GenBank/DDBJ whole genome shotgun (WGS) entry which is preliminary data.</text>
</comment>
<sequence>MHALESPGIEAAKIATPLTDEDVAKGEASVLVSPRNPTPMETIYLSNIDQTAAFPVETIFFYEMPPDDAAAAAATSGVVVERVRRSVSDVLLIPYYFMAGRLNFNLETKRLELLCNNAGALFVGATSRRSLEELGNLSAPNPSFQHLILRTDGFNGVHETPVFTIQVSSSSSRRDGCVCIDFDFRVPSKVTEFRCGGFSIGIMTNHSVLDGRSAAEMFENLAAICRGDGLKPLELHVDRSYIRARDPPQIRFHHTEYTKRRDATCFTSPEQPSPATALPQVSENHDYRVLSLAPDIIDGLKRKAMTECCSSFEAVVAHLWRARTKAVFDDPLEISSVLFAVDVRSKVSPPLPRGFTGNAVITASASARAAELGERPLCFAVKRVREAIGRVTDEYVRSAVDWLEVNKGVPSVLRRNFFVSAWWKLPFHELDFGWGKPVFGGPVVSGMHEFVLLLAGGGKEGKGSGINVWAALEKEEMKRFARNVFEP</sequence>
<evidence type="ECO:0000256" key="2">
    <source>
        <dbReference type="ARBA" id="ARBA00022679"/>
    </source>
</evidence>
<dbReference type="AlphaFoldDB" id="A0A426YWU7"/>
<dbReference type="InterPro" id="IPR050317">
    <property type="entry name" value="Plant_Fungal_Acyltransferase"/>
</dbReference>
<dbReference type="EMBL" id="AMZH03009739">
    <property type="protein sequence ID" value="RRT56193.1"/>
    <property type="molecule type" value="Genomic_DNA"/>
</dbReference>
<evidence type="ECO:0008006" key="6">
    <source>
        <dbReference type="Google" id="ProtNLM"/>
    </source>
</evidence>
<dbReference type="InterPro" id="IPR023213">
    <property type="entry name" value="CAT-like_dom_sf"/>
</dbReference>
<proteinExistence type="inferred from homology"/>
<evidence type="ECO:0000256" key="1">
    <source>
        <dbReference type="ARBA" id="ARBA00009861"/>
    </source>
</evidence>
<comment type="similarity">
    <text evidence="1">Belongs to the plant acyltransferase family.</text>
</comment>
<dbReference type="Pfam" id="PF02458">
    <property type="entry name" value="Transferase"/>
    <property type="match status" value="2"/>
</dbReference>
<reference evidence="4 5" key="1">
    <citation type="journal article" date="2014" name="Agronomy (Basel)">
        <title>A Draft Genome Sequence for Ensete ventricosum, the Drought-Tolerant Tree Against Hunger.</title>
        <authorList>
            <person name="Harrison J."/>
            <person name="Moore K.A."/>
            <person name="Paszkiewicz K."/>
            <person name="Jones T."/>
            <person name="Grant M."/>
            <person name="Ambacheew D."/>
            <person name="Muzemil S."/>
            <person name="Studholme D.J."/>
        </authorList>
    </citation>
    <scope>NUCLEOTIDE SEQUENCE [LARGE SCALE GENOMIC DNA]</scope>
</reference>
<dbReference type="GO" id="GO:0016747">
    <property type="term" value="F:acyltransferase activity, transferring groups other than amino-acyl groups"/>
    <property type="evidence" value="ECO:0007669"/>
    <property type="project" value="TreeGrafter"/>
</dbReference>
<evidence type="ECO:0000256" key="3">
    <source>
        <dbReference type="ARBA" id="ARBA00023315"/>
    </source>
</evidence>
<keyword evidence="2" id="KW-0808">Transferase</keyword>